<feature type="compositionally biased region" description="Basic and acidic residues" evidence="1">
    <location>
        <begin position="624"/>
        <end position="634"/>
    </location>
</feature>
<evidence type="ECO:0000313" key="2">
    <source>
        <dbReference type="EMBL" id="KFH41862.1"/>
    </source>
</evidence>
<dbReference type="EMBL" id="JPKY01000112">
    <property type="protein sequence ID" value="KFH41862.1"/>
    <property type="molecule type" value="Genomic_DNA"/>
</dbReference>
<feature type="compositionally biased region" description="Basic and acidic residues" evidence="1">
    <location>
        <begin position="641"/>
        <end position="653"/>
    </location>
</feature>
<feature type="compositionally biased region" description="Low complexity" evidence="1">
    <location>
        <begin position="144"/>
        <end position="155"/>
    </location>
</feature>
<reference evidence="3" key="1">
    <citation type="journal article" date="2014" name="Genome Announc.">
        <title>Genome sequence and annotation of Acremonium chrysogenum, producer of the beta-lactam antibiotic cephalosporin C.</title>
        <authorList>
            <person name="Terfehr D."/>
            <person name="Dahlmann T.A."/>
            <person name="Specht T."/>
            <person name="Zadra I."/>
            <person name="Kuernsteiner H."/>
            <person name="Kueck U."/>
        </authorList>
    </citation>
    <scope>NUCLEOTIDE SEQUENCE [LARGE SCALE GENOMIC DNA]</scope>
    <source>
        <strain evidence="3">ATCC 11550 / CBS 779.69 / DSM 880 / IAM 14645 / JCM 23072 / IMI 49137</strain>
    </source>
</reference>
<feature type="region of interest" description="Disordered" evidence="1">
    <location>
        <begin position="102"/>
        <end position="208"/>
    </location>
</feature>
<comment type="caution">
    <text evidence="2">The sequence shown here is derived from an EMBL/GenBank/DDBJ whole genome shotgun (WGS) entry which is preliminary data.</text>
</comment>
<accession>A0A086SXN0</accession>
<name>A0A086SXN0_HAPC1</name>
<dbReference type="OrthoDB" id="5154220at2759"/>
<sequence length="663" mass="70189">MSINNASTKESSASRGLQEEFGITLSGCLRVIADAIDRIEPTRFMPALPTWRPTNPQLFDLVISELITIIRDDSEGLSAAEFYDLDFPGVALRKITVMGRRDHESMTAKSVDKGKAPMRASGSTGSCAPAVAAGPSSQMSNYTASPSRAGGPSSSRQERAPGPSSNSPVLATPLSPGIPRPPSAPRRPRPSGISGISSTPRIHGGLQPAPINPLAYGYGSRYGYAPPNYHMPPNYTSPNNMLPAMYPSPQAYSSPSSVYPPPGLPTPHGVHMQPTTASANIHTAGVVPASNGQFSSPTTPVAHAGLGSPTSMDVQINAGSRNHNDKPSWQPLPNAPYTAVRKQTAPKTAGPSDNAANTQIADATKEQTNRRVSPYGQPLRLSSQPTQPLSQQSPFTTNAVNTEANREVAADVTPAQIQSSSAEKRKAEVLDRVEECRSAVIVHRKPETLGEVSAPNTSKVHVGAVALDEKEQVESSPIGRVKSPDVSEKPQAKSADVVKSSSDTSGETPADGASSDERAPPIETEFPFGLGSTDPCPTAVHIEPFPTPAEKKPQNRSNKELDKSAAAADQIKSKTAAITEDAETEIKAPSSPSSCDAWSAMSGEFPDWEVIDRPKDPSPAVKKSFRDPDGRRGSENANGFRAKESGNQRRTDEVGSSATWTDY</sequence>
<evidence type="ECO:0000256" key="1">
    <source>
        <dbReference type="SAM" id="MobiDB-lite"/>
    </source>
</evidence>
<feature type="compositionally biased region" description="Low complexity" evidence="1">
    <location>
        <begin position="190"/>
        <end position="202"/>
    </location>
</feature>
<dbReference type="HOGENOM" id="CLU_413847_0_0_1"/>
<feature type="compositionally biased region" description="Pro residues" evidence="1">
    <location>
        <begin position="176"/>
        <end position="185"/>
    </location>
</feature>
<gene>
    <name evidence="2" type="ORF">ACRE_074360</name>
</gene>
<feature type="compositionally biased region" description="Low complexity" evidence="1">
    <location>
        <begin position="377"/>
        <end position="394"/>
    </location>
</feature>
<feature type="compositionally biased region" description="Polar residues" evidence="1">
    <location>
        <begin position="654"/>
        <end position="663"/>
    </location>
</feature>
<feature type="compositionally biased region" description="Basic and acidic residues" evidence="1">
    <location>
        <begin position="549"/>
        <end position="563"/>
    </location>
</feature>
<feature type="compositionally biased region" description="Basic and acidic residues" evidence="1">
    <location>
        <begin position="102"/>
        <end position="115"/>
    </location>
</feature>
<evidence type="ECO:0000313" key="3">
    <source>
        <dbReference type="Proteomes" id="UP000029964"/>
    </source>
</evidence>
<feature type="compositionally biased region" description="Basic and acidic residues" evidence="1">
    <location>
        <begin position="482"/>
        <end position="491"/>
    </location>
</feature>
<dbReference type="AlphaFoldDB" id="A0A086SXN0"/>
<keyword evidence="3" id="KW-1185">Reference proteome</keyword>
<feature type="compositionally biased region" description="Polar residues" evidence="1">
    <location>
        <begin position="308"/>
        <end position="321"/>
    </location>
</feature>
<organism evidence="2 3">
    <name type="scientific">Hapsidospora chrysogenum (strain ATCC 11550 / CBS 779.69 / DSM 880 / IAM 14645 / JCM 23072 / IMI 49137)</name>
    <name type="common">Acremonium chrysogenum</name>
    <dbReference type="NCBI Taxonomy" id="857340"/>
    <lineage>
        <taxon>Eukaryota</taxon>
        <taxon>Fungi</taxon>
        <taxon>Dikarya</taxon>
        <taxon>Ascomycota</taxon>
        <taxon>Pezizomycotina</taxon>
        <taxon>Sordariomycetes</taxon>
        <taxon>Hypocreomycetidae</taxon>
        <taxon>Hypocreales</taxon>
        <taxon>Bionectriaceae</taxon>
        <taxon>Hapsidospora</taxon>
    </lineage>
</organism>
<proteinExistence type="predicted"/>
<feature type="region of interest" description="Disordered" evidence="1">
    <location>
        <begin position="467"/>
        <end position="663"/>
    </location>
</feature>
<feature type="region of interest" description="Disordered" evidence="1">
    <location>
        <begin position="301"/>
        <end position="394"/>
    </location>
</feature>
<protein>
    <submittedName>
        <fullName evidence="2">Uncharacterized protein</fullName>
    </submittedName>
</protein>
<dbReference type="Proteomes" id="UP000029964">
    <property type="component" value="Unassembled WGS sequence"/>
</dbReference>